<feature type="region of interest" description="Disordered" evidence="2">
    <location>
        <begin position="482"/>
        <end position="530"/>
    </location>
</feature>
<comment type="similarity">
    <text evidence="1">Belongs to the actin family.</text>
</comment>
<dbReference type="GeneID" id="91086687"/>
<organism evidence="3 4">
    <name type="scientific">Cryptococcus depauperatus CBS 7841</name>
    <dbReference type="NCBI Taxonomy" id="1295531"/>
    <lineage>
        <taxon>Eukaryota</taxon>
        <taxon>Fungi</taxon>
        <taxon>Dikarya</taxon>
        <taxon>Basidiomycota</taxon>
        <taxon>Agaricomycotina</taxon>
        <taxon>Tremellomycetes</taxon>
        <taxon>Tremellales</taxon>
        <taxon>Cryptococcaceae</taxon>
        <taxon>Cryptococcus</taxon>
    </lineage>
</organism>
<proteinExistence type="inferred from homology"/>
<feature type="region of interest" description="Disordered" evidence="2">
    <location>
        <begin position="1"/>
        <end position="23"/>
    </location>
</feature>
<dbReference type="RefSeq" id="XP_066067997.1">
    <property type="nucleotide sequence ID" value="XM_066211900.1"/>
</dbReference>
<accession>A0AAJ8JRZ2</accession>
<feature type="compositionally biased region" description="Acidic residues" evidence="2">
    <location>
        <begin position="519"/>
        <end position="530"/>
    </location>
</feature>
<name>A0AAJ8JRZ2_9TREE</name>
<protein>
    <recommendedName>
        <fullName evidence="5">Actin-related protein 5</fullName>
    </recommendedName>
</protein>
<feature type="compositionally biased region" description="Basic and acidic residues" evidence="2">
    <location>
        <begin position="435"/>
        <end position="454"/>
    </location>
</feature>
<dbReference type="Pfam" id="PF00022">
    <property type="entry name" value="Actin"/>
    <property type="match status" value="2"/>
</dbReference>
<evidence type="ECO:0000256" key="2">
    <source>
        <dbReference type="SAM" id="MobiDB-lite"/>
    </source>
</evidence>
<evidence type="ECO:0000256" key="1">
    <source>
        <dbReference type="RuleBase" id="RU000487"/>
    </source>
</evidence>
<dbReference type="Gene3D" id="3.30.420.40">
    <property type="match status" value="3"/>
</dbReference>
<evidence type="ECO:0000313" key="4">
    <source>
        <dbReference type="Proteomes" id="UP000094043"/>
    </source>
</evidence>
<gene>
    <name evidence="3" type="ORF">L203_102475</name>
</gene>
<evidence type="ECO:0008006" key="5">
    <source>
        <dbReference type="Google" id="ProtNLM"/>
    </source>
</evidence>
<dbReference type="EMBL" id="CP143786">
    <property type="protein sequence ID" value="WVN87297.1"/>
    <property type="molecule type" value="Genomic_DNA"/>
</dbReference>
<dbReference type="SMART" id="SM00268">
    <property type="entry name" value="ACTIN"/>
    <property type="match status" value="1"/>
</dbReference>
<dbReference type="InterPro" id="IPR004000">
    <property type="entry name" value="Actin"/>
</dbReference>
<feature type="compositionally biased region" description="Low complexity" evidence="2">
    <location>
        <begin position="1"/>
        <end position="15"/>
    </location>
</feature>
<reference evidence="3" key="1">
    <citation type="submission" date="2016-06" db="EMBL/GenBank/DDBJ databases">
        <authorList>
            <person name="Cuomo C."/>
            <person name="Litvintseva A."/>
            <person name="Heitman J."/>
            <person name="Chen Y."/>
            <person name="Sun S."/>
            <person name="Springer D."/>
            <person name="Dromer F."/>
            <person name="Young S."/>
            <person name="Zeng Q."/>
            <person name="Chapman S."/>
            <person name="Gujja S."/>
            <person name="Saif S."/>
            <person name="Birren B."/>
        </authorList>
    </citation>
    <scope>NUCLEOTIDE SEQUENCE</scope>
    <source>
        <strain evidence="3">CBS 7841</strain>
    </source>
</reference>
<reference evidence="3" key="2">
    <citation type="journal article" date="2022" name="Elife">
        <title>Obligate sexual reproduction of a homothallic fungus closely related to the Cryptococcus pathogenic species complex.</title>
        <authorList>
            <person name="Passer A.R."/>
            <person name="Clancey S.A."/>
            <person name="Shea T."/>
            <person name="David-Palma M."/>
            <person name="Averette A.F."/>
            <person name="Boekhout T."/>
            <person name="Porcel B.M."/>
            <person name="Nowrousian M."/>
            <person name="Cuomo C.A."/>
            <person name="Sun S."/>
            <person name="Heitman J."/>
            <person name="Coelho M.A."/>
        </authorList>
    </citation>
    <scope>NUCLEOTIDE SEQUENCE</scope>
    <source>
        <strain evidence="3">CBS 7841</strain>
    </source>
</reference>
<sequence>MSSSSSRLRSPALSSPLPPNVINIPETRFETQPQAVYDYHSLDGQEPTICIDNGSSSWRAGFNTNSLPHIDRLNVVSRYKERKFGKGVLLFGSDVEADANSRANARSMYDGDLLIQGDLLECALDFTFCKLGIDTVRVEHPIIMTERLANPLFSRAMTSELLFELYNTPAVTFGIDSLFAFSRLGKRDGLAINMGHQATTVIPIYDGKASIGRSKRISWGGAQASDFLLKLIQLKYPTFPTRVTSAQATFMYRETCYFSTDYDEELRALADPARLVAMTKVVQFPYNKTEVSEKTEEELAVAAERRKESGKRLQEMQAKKRAEKLAAAVVEIEEYNALLSERSKMKKNEFLSRLSQETPFDTEFQLESWIKRTEADIRKKQRKVMGLEEEPEEEPSFPLLERLDEELNEEEIKEKRRQRLLKGSWDARVKIKEEKRKEKERQDELQKREEEERGANLTGWSTKLKQKQAVVIARIEERTKRKAQLGDRKSIASQSRMKSIANLATEEKTSKKRKKDSGAEDDGFGMDDEDWAVYREIGGDEDSDAEEEDETLLQSIESRLLQYDPTFTEEQTMQGQLEAKNCLLNAFIRGGSTEKFDPDDVRQIHQLHLNVERIRVPEVWFQPSISGLDSAGLSEVTGWILNGFGEEERRRLMQCIFFTGGAANTSNLLDRMRNSLIPILPFQTPLKIVSSLDDGDPRFEAWKGMVDWSRTEEAKSARVSRQEYEEYGGEWLKDHRWSNVAP</sequence>
<dbReference type="InterPro" id="IPR043129">
    <property type="entry name" value="ATPase_NBD"/>
</dbReference>
<dbReference type="Gene3D" id="3.90.640.10">
    <property type="entry name" value="Actin, Chain A, domain 4"/>
    <property type="match status" value="1"/>
</dbReference>
<dbReference type="KEGG" id="cdep:91086687"/>
<dbReference type="PANTHER" id="PTHR11937">
    <property type="entry name" value="ACTIN"/>
    <property type="match status" value="1"/>
</dbReference>
<dbReference type="SUPFAM" id="SSF53067">
    <property type="entry name" value="Actin-like ATPase domain"/>
    <property type="match status" value="2"/>
</dbReference>
<feature type="region of interest" description="Disordered" evidence="2">
    <location>
        <begin position="435"/>
        <end position="460"/>
    </location>
</feature>
<dbReference type="CDD" id="cd10211">
    <property type="entry name" value="ASKHA_NBD_Arp5"/>
    <property type="match status" value="1"/>
</dbReference>
<evidence type="ECO:0000313" key="3">
    <source>
        <dbReference type="EMBL" id="WVN87297.1"/>
    </source>
</evidence>
<dbReference type="AlphaFoldDB" id="A0AAJ8JRZ2"/>
<dbReference type="Proteomes" id="UP000094043">
    <property type="component" value="Chromosome 3"/>
</dbReference>
<dbReference type="FunFam" id="3.30.420.40:FF:000058">
    <property type="entry name" value="Putative actin-related protein 5"/>
    <property type="match status" value="1"/>
</dbReference>
<keyword evidence="4" id="KW-1185">Reference proteome</keyword>
<reference evidence="3" key="3">
    <citation type="submission" date="2024-01" db="EMBL/GenBank/DDBJ databases">
        <authorList>
            <person name="Coelho M.A."/>
            <person name="David-Palma M."/>
            <person name="Shea T."/>
            <person name="Sun S."/>
            <person name="Cuomo C.A."/>
            <person name="Heitman J."/>
        </authorList>
    </citation>
    <scope>NUCLEOTIDE SEQUENCE</scope>
    <source>
        <strain evidence="3">CBS 7841</strain>
    </source>
</reference>